<dbReference type="CDD" id="cd03443">
    <property type="entry name" value="PaaI_thioesterase"/>
    <property type="match status" value="1"/>
</dbReference>
<dbReference type="Gene3D" id="3.10.129.10">
    <property type="entry name" value="Hotdog Thioesterase"/>
    <property type="match status" value="1"/>
</dbReference>
<dbReference type="PANTHER" id="PTHR47260">
    <property type="entry name" value="UPF0644 PROTEIN PB2B4.06"/>
    <property type="match status" value="1"/>
</dbReference>
<feature type="domain" description="Thioesterase" evidence="1">
    <location>
        <begin position="55"/>
        <end position="110"/>
    </location>
</feature>
<keyword evidence="3" id="KW-1185">Reference proteome</keyword>
<dbReference type="EMBL" id="BSDR01000001">
    <property type="protein sequence ID" value="GLI33338.1"/>
    <property type="molecule type" value="Genomic_DNA"/>
</dbReference>
<dbReference type="InterPro" id="IPR006683">
    <property type="entry name" value="Thioestr_dom"/>
</dbReference>
<organism evidence="2 3">
    <name type="scientific">Desulforhabdus amnigena</name>
    <dbReference type="NCBI Taxonomy" id="40218"/>
    <lineage>
        <taxon>Bacteria</taxon>
        <taxon>Pseudomonadati</taxon>
        <taxon>Thermodesulfobacteriota</taxon>
        <taxon>Syntrophobacteria</taxon>
        <taxon>Syntrophobacterales</taxon>
        <taxon>Syntrophobacteraceae</taxon>
        <taxon>Desulforhabdus</taxon>
    </lineage>
</organism>
<dbReference type="InterPro" id="IPR029069">
    <property type="entry name" value="HotDog_dom_sf"/>
</dbReference>
<name>A0A9W6D2C8_9BACT</name>
<gene>
    <name evidence="2" type="ORF">DAMNIGENAA_07710</name>
</gene>
<sequence>MESELKKIDIPKPQGYYCFACGTDNPMGLNMSFYCLGNTVRSDLSLTGHHVGWENIAHGGIISTILDEIMGWTVIAFQRVFFVTRSIEVRYLRPVSVNTPLTAIGEIESLNLPRGCSVQGTLLDAEGTKLATAKADMAFIPEKRLNILPEAYKNDMIRLFGEIEQLLA</sequence>
<evidence type="ECO:0000313" key="3">
    <source>
        <dbReference type="Proteomes" id="UP001144372"/>
    </source>
</evidence>
<evidence type="ECO:0000259" key="1">
    <source>
        <dbReference type="Pfam" id="PF03061"/>
    </source>
</evidence>
<comment type="caution">
    <text evidence="2">The sequence shown here is derived from an EMBL/GenBank/DDBJ whole genome shotgun (WGS) entry which is preliminary data.</text>
</comment>
<evidence type="ECO:0000313" key="2">
    <source>
        <dbReference type="EMBL" id="GLI33338.1"/>
    </source>
</evidence>
<dbReference type="PANTHER" id="PTHR47260:SF1">
    <property type="entry name" value="UPF0644 PROTEIN PB2B4.06"/>
    <property type="match status" value="1"/>
</dbReference>
<dbReference type="SUPFAM" id="SSF54637">
    <property type="entry name" value="Thioesterase/thiol ester dehydrase-isomerase"/>
    <property type="match status" value="1"/>
</dbReference>
<dbReference type="AlphaFoldDB" id="A0A9W6D2C8"/>
<proteinExistence type="predicted"/>
<protein>
    <recommendedName>
        <fullName evidence="1">Thioesterase domain-containing protein</fullName>
    </recommendedName>
</protein>
<dbReference type="Proteomes" id="UP001144372">
    <property type="component" value="Unassembled WGS sequence"/>
</dbReference>
<dbReference type="InterPro" id="IPR052061">
    <property type="entry name" value="PTE-AB_protein"/>
</dbReference>
<accession>A0A9W6D2C8</accession>
<dbReference type="Pfam" id="PF03061">
    <property type="entry name" value="4HBT"/>
    <property type="match status" value="1"/>
</dbReference>
<reference evidence="2" key="1">
    <citation type="submission" date="2022-12" db="EMBL/GenBank/DDBJ databases">
        <title>Reference genome sequencing for broad-spectrum identification of bacterial and archaeal isolates by mass spectrometry.</title>
        <authorList>
            <person name="Sekiguchi Y."/>
            <person name="Tourlousse D.M."/>
        </authorList>
    </citation>
    <scope>NUCLEOTIDE SEQUENCE</scope>
    <source>
        <strain evidence="2">ASRB1</strain>
    </source>
</reference>
<dbReference type="GO" id="GO:0016790">
    <property type="term" value="F:thiolester hydrolase activity"/>
    <property type="evidence" value="ECO:0007669"/>
    <property type="project" value="UniProtKB-ARBA"/>
</dbReference>